<evidence type="ECO:0000313" key="3">
    <source>
        <dbReference type="Proteomes" id="UP000054560"/>
    </source>
</evidence>
<gene>
    <name evidence="2" type="ORF">SARC_14275</name>
</gene>
<feature type="compositionally biased region" description="Basic and acidic residues" evidence="1">
    <location>
        <begin position="70"/>
        <end position="83"/>
    </location>
</feature>
<evidence type="ECO:0000256" key="1">
    <source>
        <dbReference type="SAM" id="MobiDB-lite"/>
    </source>
</evidence>
<sequence>DDGGLLALPDDPRVRRNSILTTANLPPQPDPAPMIIPDQRDEVVIQKEGDMMYHATQRPQTFGDDDTDDVLQKGDHTKCDNTEKPITPNAEEPSIKVTNTCAESDRT</sequence>
<feature type="non-terminal residue" evidence="2">
    <location>
        <position position="1"/>
    </location>
</feature>
<proteinExistence type="predicted"/>
<name>A0A0L0FAP5_9EUKA</name>
<feature type="region of interest" description="Disordered" evidence="1">
    <location>
        <begin position="55"/>
        <end position="107"/>
    </location>
</feature>
<dbReference type="AlphaFoldDB" id="A0A0L0FAP5"/>
<evidence type="ECO:0000313" key="2">
    <source>
        <dbReference type="EMBL" id="KNC73168.1"/>
    </source>
</evidence>
<reference evidence="2 3" key="1">
    <citation type="submission" date="2011-02" db="EMBL/GenBank/DDBJ databases">
        <title>The Genome Sequence of Sphaeroforma arctica JP610.</title>
        <authorList>
            <consortium name="The Broad Institute Genome Sequencing Platform"/>
            <person name="Russ C."/>
            <person name="Cuomo C."/>
            <person name="Young S.K."/>
            <person name="Zeng Q."/>
            <person name="Gargeya S."/>
            <person name="Alvarado L."/>
            <person name="Berlin A."/>
            <person name="Chapman S.B."/>
            <person name="Chen Z."/>
            <person name="Freedman E."/>
            <person name="Gellesch M."/>
            <person name="Goldberg J."/>
            <person name="Griggs A."/>
            <person name="Gujja S."/>
            <person name="Heilman E."/>
            <person name="Heiman D."/>
            <person name="Howarth C."/>
            <person name="Mehta T."/>
            <person name="Neiman D."/>
            <person name="Pearson M."/>
            <person name="Roberts A."/>
            <person name="Saif S."/>
            <person name="Shea T."/>
            <person name="Shenoy N."/>
            <person name="Sisk P."/>
            <person name="Stolte C."/>
            <person name="Sykes S."/>
            <person name="White J."/>
            <person name="Yandava C."/>
            <person name="Burger G."/>
            <person name="Gray M.W."/>
            <person name="Holland P.W.H."/>
            <person name="King N."/>
            <person name="Lang F.B.F."/>
            <person name="Roger A.J."/>
            <person name="Ruiz-Trillo I."/>
            <person name="Haas B."/>
            <person name="Nusbaum C."/>
            <person name="Birren B."/>
        </authorList>
    </citation>
    <scope>NUCLEOTIDE SEQUENCE [LARGE SCALE GENOMIC DNA]</scope>
    <source>
        <strain evidence="2 3">JP610</strain>
    </source>
</reference>
<accession>A0A0L0FAP5</accession>
<dbReference type="EMBL" id="KQ245979">
    <property type="protein sequence ID" value="KNC73168.1"/>
    <property type="molecule type" value="Genomic_DNA"/>
</dbReference>
<organism evidence="2 3">
    <name type="scientific">Sphaeroforma arctica JP610</name>
    <dbReference type="NCBI Taxonomy" id="667725"/>
    <lineage>
        <taxon>Eukaryota</taxon>
        <taxon>Ichthyosporea</taxon>
        <taxon>Ichthyophonida</taxon>
        <taxon>Sphaeroforma</taxon>
    </lineage>
</organism>
<dbReference type="GeneID" id="25914779"/>
<feature type="compositionally biased region" description="Polar residues" evidence="1">
    <location>
        <begin position="96"/>
        <end position="107"/>
    </location>
</feature>
<protein>
    <submittedName>
        <fullName evidence="2">Uncharacterized protein</fullName>
    </submittedName>
</protein>
<keyword evidence="3" id="KW-1185">Reference proteome</keyword>
<dbReference type="RefSeq" id="XP_014147070.1">
    <property type="nucleotide sequence ID" value="XM_014291595.1"/>
</dbReference>
<dbReference type="Proteomes" id="UP000054560">
    <property type="component" value="Unassembled WGS sequence"/>
</dbReference>